<dbReference type="EMBL" id="FNFI01000004">
    <property type="protein sequence ID" value="SDK05025.1"/>
    <property type="molecule type" value="Genomic_DNA"/>
</dbReference>
<sequence>MIISHKLTAEVRMEEYKQVAYNNSILTEKKSSKNVKRPFLNKLISALSL</sequence>
<dbReference type="EMBL" id="JAGGKN010000006">
    <property type="protein sequence ID" value="MBP1952858.1"/>
    <property type="molecule type" value="Genomic_DNA"/>
</dbReference>
<accession>A0A1G8YSG6</accession>
<keyword evidence="4" id="KW-1185">Reference proteome</keyword>
<evidence type="ECO:0000313" key="4">
    <source>
        <dbReference type="Proteomes" id="UP001519348"/>
    </source>
</evidence>
<gene>
    <name evidence="1" type="ORF">J2Z27_001939</name>
    <name evidence="2" type="ORF">SAMN05216187_104178</name>
</gene>
<evidence type="ECO:0000313" key="3">
    <source>
        <dbReference type="Proteomes" id="UP000242700"/>
    </source>
</evidence>
<dbReference type="Proteomes" id="UP000242700">
    <property type="component" value="Unassembled WGS sequence"/>
</dbReference>
<dbReference type="AlphaFoldDB" id="A0A1G8YSG6"/>
<reference evidence="3" key="1">
    <citation type="submission" date="2016-10" db="EMBL/GenBank/DDBJ databases">
        <authorList>
            <person name="Varghese N."/>
            <person name="Submissions S."/>
        </authorList>
    </citation>
    <scope>NUCLEOTIDE SEQUENCE [LARGE SCALE GENOMIC DNA]</scope>
    <source>
        <strain evidence="3">CGMCC 1.8911</strain>
    </source>
</reference>
<dbReference type="Proteomes" id="UP001519348">
    <property type="component" value="Unassembled WGS sequence"/>
</dbReference>
<evidence type="ECO:0000313" key="1">
    <source>
        <dbReference type="EMBL" id="MBP1952858.1"/>
    </source>
</evidence>
<reference evidence="2" key="2">
    <citation type="submission" date="2016-10" db="EMBL/GenBank/DDBJ databases">
        <authorList>
            <person name="de Groot N.N."/>
        </authorList>
    </citation>
    <scope>NUCLEOTIDE SEQUENCE [LARGE SCALE GENOMIC DNA]</scope>
    <source>
        <strain evidence="2">CGMCC 1.8911</strain>
    </source>
</reference>
<reference evidence="1 4" key="3">
    <citation type="submission" date="2021-03" db="EMBL/GenBank/DDBJ databases">
        <title>Genomic Encyclopedia of Type Strains, Phase IV (KMG-IV): sequencing the most valuable type-strain genomes for metagenomic binning, comparative biology and taxonomic classification.</title>
        <authorList>
            <person name="Goeker M."/>
        </authorList>
    </citation>
    <scope>NUCLEOTIDE SEQUENCE [LARGE SCALE GENOMIC DNA]</scope>
    <source>
        <strain evidence="1 4">DSM 22420</strain>
    </source>
</reference>
<name>A0A1G8YSG6_9STAP</name>
<evidence type="ECO:0000313" key="2">
    <source>
        <dbReference type="EMBL" id="SDK05025.1"/>
    </source>
</evidence>
<proteinExistence type="predicted"/>
<dbReference type="RefSeq" id="WP_176760590.1">
    <property type="nucleotide sequence ID" value="NZ_BMCN01000004.1"/>
</dbReference>
<organism evidence="2 3">
    <name type="scientific">Jeotgalicoccus aerolatus</name>
    <dbReference type="NCBI Taxonomy" id="709510"/>
    <lineage>
        <taxon>Bacteria</taxon>
        <taxon>Bacillati</taxon>
        <taxon>Bacillota</taxon>
        <taxon>Bacilli</taxon>
        <taxon>Bacillales</taxon>
        <taxon>Staphylococcaceae</taxon>
        <taxon>Jeotgalicoccus</taxon>
    </lineage>
</organism>
<protein>
    <submittedName>
        <fullName evidence="2">Uncharacterized protein</fullName>
    </submittedName>
</protein>